<dbReference type="PANTHER" id="PTHR30419">
    <property type="entry name" value="HTH-TYPE TRANSCRIPTIONAL REGULATOR YBHD"/>
    <property type="match status" value="1"/>
</dbReference>
<dbReference type="Gene3D" id="3.40.190.10">
    <property type="entry name" value="Periplasmic binding protein-like II"/>
    <property type="match status" value="2"/>
</dbReference>
<evidence type="ECO:0000313" key="7">
    <source>
        <dbReference type="Proteomes" id="UP000198426"/>
    </source>
</evidence>
<dbReference type="Pfam" id="PF00126">
    <property type="entry name" value="HTH_1"/>
    <property type="match status" value="1"/>
</dbReference>
<keyword evidence="2" id="KW-0805">Transcription regulation</keyword>
<dbReference type="PRINTS" id="PR00039">
    <property type="entry name" value="HTHLYSR"/>
</dbReference>
<dbReference type="Proteomes" id="UP000198426">
    <property type="component" value="Unassembled WGS sequence"/>
</dbReference>
<dbReference type="SUPFAM" id="SSF53850">
    <property type="entry name" value="Periplasmic binding protein-like II"/>
    <property type="match status" value="1"/>
</dbReference>
<comment type="similarity">
    <text evidence="1">Belongs to the LysR transcriptional regulatory family.</text>
</comment>
<keyword evidence="7" id="KW-1185">Reference proteome</keyword>
<name>A0A239FBG0_9RHOB</name>
<dbReference type="PANTHER" id="PTHR30419:SF8">
    <property type="entry name" value="NITROGEN ASSIMILATION TRANSCRIPTIONAL ACTIVATOR-RELATED"/>
    <property type="match status" value="1"/>
</dbReference>
<dbReference type="InterPro" id="IPR036390">
    <property type="entry name" value="WH_DNA-bd_sf"/>
</dbReference>
<feature type="domain" description="HTH lysR-type" evidence="5">
    <location>
        <begin position="6"/>
        <end position="63"/>
    </location>
</feature>
<dbReference type="GO" id="GO:0003677">
    <property type="term" value="F:DNA binding"/>
    <property type="evidence" value="ECO:0007669"/>
    <property type="project" value="UniProtKB-KW"/>
</dbReference>
<reference evidence="6 7" key="1">
    <citation type="submission" date="2017-06" db="EMBL/GenBank/DDBJ databases">
        <authorList>
            <person name="Kim H.J."/>
            <person name="Triplett B.A."/>
        </authorList>
    </citation>
    <scope>NUCLEOTIDE SEQUENCE [LARGE SCALE GENOMIC DNA]</scope>
    <source>
        <strain evidence="6 7">DSM 29339</strain>
    </source>
</reference>
<keyword evidence="3" id="KW-0238">DNA-binding</keyword>
<dbReference type="SUPFAM" id="SSF46785">
    <property type="entry name" value="Winged helix' DNA-binding domain"/>
    <property type="match status" value="1"/>
</dbReference>
<organism evidence="6 7">
    <name type="scientific">Tropicimonas sediminicola</name>
    <dbReference type="NCBI Taxonomy" id="1031541"/>
    <lineage>
        <taxon>Bacteria</taxon>
        <taxon>Pseudomonadati</taxon>
        <taxon>Pseudomonadota</taxon>
        <taxon>Alphaproteobacteria</taxon>
        <taxon>Rhodobacterales</taxon>
        <taxon>Roseobacteraceae</taxon>
        <taxon>Tropicimonas</taxon>
    </lineage>
</organism>
<evidence type="ECO:0000256" key="1">
    <source>
        <dbReference type="ARBA" id="ARBA00009437"/>
    </source>
</evidence>
<dbReference type="EMBL" id="FZOY01000002">
    <property type="protein sequence ID" value="SNS54229.1"/>
    <property type="molecule type" value="Genomic_DNA"/>
</dbReference>
<dbReference type="FunFam" id="1.10.10.10:FF:000001">
    <property type="entry name" value="LysR family transcriptional regulator"/>
    <property type="match status" value="1"/>
</dbReference>
<proteinExistence type="inferred from homology"/>
<dbReference type="InterPro" id="IPR050950">
    <property type="entry name" value="HTH-type_LysR_regulators"/>
</dbReference>
<dbReference type="InterPro" id="IPR005119">
    <property type="entry name" value="LysR_subst-bd"/>
</dbReference>
<dbReference type="InterPro" id="IPR012787">
    <property type="entry name" value="TF_PcaQ"/>
</dbReference>
<dbReference type="InterPro" id="IPR036388">
    <property type="entry name" value="WH-like_DNA-bd_sf"/>
</dbReference>
<dbReference type="GO" id="GO:0003700">
    <property type="term" value="F:DNA-binding transcription factor activity"/>
    <property type="evidence" value="ECO:0007669"/>
    <property type="project" value="InterPro"/>
</dbReference>
<evidence type="ECO:0000256" key="3">
    <source>
        <dbReference type="ARBA" id="ARBA00023125"/>
    </source>
</evidence>
<dbReference type="NCBIfam" id="TIGR02424">
    <property type="entry name" value="TF_pcaQ"/>
    <property type="match status" value="1"/>
</dbReference>
<protein>
    <submittedName>
        <fullName evidence="6">LysR family transcriptional regulator, pca operon transcriptional activator</fullName>
    </submittedName>
</protein>
<accession>A0A239FBG0</accession>
<evidence type="ECO:0000256" key="2">
    <source>
        <dbReference type="ARBA" id="ARBA00023015"/>
    </source>
</evidence>
<evidence type="ECO:0000259" key="5">
    <source>
        <dbReference type="PROSITE" id="PS50931"/>
    </source>
</evidence>
<dbReference type="RefSeq" id="WP_089232316.1">
    <property type="nucleotide sequence ID" value="NZ_FZOY01000002.1"/>
</dbReference>
<dbReference type="PROSITE" id="PS50931">
    <property type="entry name" value="HTH_LYSR"/>
    <property type="match status" value="1"/>
</dbReference>
<keyword evidence="4" id="KW-0804">Transcription</keyword>
<evidence type="ECO:0000313" key="6">
    <source>
        <dbReference type="EMBL" id="SNS54229.1"/>
    </source>
</evidence>
<dbReference type="GO" id="GO:0045893">
    <property type="term" value="P:positive regulation of DNA-templated transcription"/>
    <property type="evidence" value="ECO:0007669"/>
    <property type="project" value="InterPro"/>
</dbReference>
<dbReference type="AlphaFoldDB" id="A0A239FBG0"/>
<sequence>MIDRRIKFRHIQCFVEIVRQQSMKRAAERLHLTQPAISKTLKELEEIIGAALLVRNRAGVALTRQGEVFLHFAEMSVAALQQGLDGVEQLGRGDRATLSVGALPSVAARLMPDVAREFAELAPETTLRITDGPHAYLIDQLRRGNLDLVIGRLGPPDTMKGISFTQLYNEYVEFVVRCGHPLLNDPDMRRIGEWTVIFPPEASAIRSLVERVLIAHGVGDIPHRIESVSGAFGRNYARKSDAIWIISAGVVANEIAEGSLVRLPFDNAITSGPVGLMARPDGQSTPEEQVFRVAINNVVAKLPA</sequence>
<dbReference type="OrthoDB" id="9814165at2"/>
<dbReference type="Pfam" id="PF03466">
    <property type="entry name" value="LysR_substrate"/>
    <property type="match status" value="1"/>
</dbReference>
<dbReference type="InterPro" id="IPR000847">
    <property type="entry name" value="LysR_HTH_N"/>
</dbReference>
<gene>
    <name evidence="6" type="ORF">SAMN05421757_102595</name>
</gene>
<dbReference type="Gene3D" id="1.10.10.10">
    <property type="entry name" value="Winged helix-like DNA-binding domain superfamily/Winged helix DNA-binding domain"/>
    <property type="match status" value="1"/>
</dbReference>
<dbReference type="GO" id="GO:0005829">
    <property type="term" value="C:cytosol"/>
    <property type="evidence" value="ECO:0007669"/>
    <property type="project" value="TreeGrafter"/>
</dbReference>
<dbReference type="GO" id="GO:0019619">
    <property type="term" value="P:3,4-dihydroxybenzoate catabolic process"/>
    <property type="evidence" value="ECO:0007669"/>
    <property type="project" value="InterPro"/>
</dbReference>
<evidence type="ECO:0000256" key="4">
    <source>
        <dbReference type="ARBA" id="ARBA00023163"/>
    </source>
</evidence>